<dbReference type="InterPro" id="IPR045680">
    <property type="entry name" value="DUF6200"/>
</dbReference>
<protein>
    <submittedName>
        <fullName evidence="1">Uncharacterized protein</fullName>
    </submittedName>
</protein>
<comment type="caution">
    <text evidence="1">The sequence shown here is derived from an EMBL/GenBank/DDBJ whole genome shotgun (WGS) entry which is preliminary data.</text>
</comment>
<gene>
    <name evidence="1" type="ORF">D5R40_23780</name>
</gene>
<evidence type="ECO:0000313" key="2">
    <source>
        <dbReference type="Proteomes" id="UP000269154"/>
    </source>
</evidence>
<keyword evidence="2" id="KW-1185">Reference proteome</keyword>
<evidence type="ECO:0000313" key="1">
    <source>
        <dbReference type="EMBL" id="RQH30655.1"/>
    </source>
</evidence>
<reference evidence="1 2" key="1">
    <citation type="journal article" date="2018" name="ACS Chem. Biol.">
        <title>Ketoreductase domain dysfunction expands chemodiversity: malyngamide biosynthesis in the cyanobacterium Okeania hirsuta.</title>
        <authorList>
            <person name="Moss N.A."/>
            <person name="Leao T."/>
            <person name="Rankin M."/>
            <person name="McCullough T.M."/>
            <person name="Qu P."/>
            <person name="Korobeynikov A."/>
            <person name="Smith J.L."/>
            <person name="Gerwick L."/>
            <person name="Gerwick W.H."/>
        </authorList>
    </citation>
    <scope>NUCLEOTIDE SEQUENCE [LARGE SCALE GENOMIC DNA]</scope>
    <source>
        <strain evidence="1 2">PAB10Feb10-1</strain>
    </source>
</reference>
<dbReference type="Proteomes" id="UP000269154">
    <property type="component" value="Unassembled WGS sequence"/>
</dbReference>
<accession>A0A3N6R2Y8</accession>
<name>A0A3N6R2Y8_9CYAN</name>
<dbReference type="Pfam" id="PF19702">
    <property type="entry name" value="DUF6200"/>
    <property type="match status" value="1"/>
</dbReference>
<dbReference type="EMBL" id="RCBY01000176">
    <property type="protein sequence ID" value="RQH30655.1"/>
    <property type="molecule type" value="Genomic_DNA"/>
</dbReference>
<proteinExistence type="predicted"/>
<sequence length="69" mass="7781">MKQKTNTIILEMGTAKSKDIRDLQRGEGKISKNIGKMIKQLKASGETPEDAQPVIIIVRKKREKKGLFD</sequence>
<dbReference type="AlphaFoldDB" id="A0A3N6R2Y8"/>
<organism evidence="1 2">
    <name type="scientific">Okeania hirsuta</name>
    <dbReference type="NCBI Taxonomy" id="1458930"/>
    <lineage>
        <taxon>Bacteria</taxon>
        <taxon>Bacillati</taxon>
        <taxon>Cyanobacteriota</taxon>
        <taxon>Cyanophyceae</taxon>
        <taxon>Oscillatoriophycideae</taxon>
        <taxon>Oscillatoriales</taxon>
        <taxon>Microcoleaceae</taxon>
        <taxon>Okeania</taxon>
    </lineage>
</organism>
<dbReference type="OrthoDB" id="467464at2"/>